<organism evidence="1 2">
    <name type="scientific">Bifidobacterium tibiigranuli</name>
    <dbReference type="NCBI Taxonomy" id="2172043"/>
    <lineage>
        <taxon>Bacteria</taxon>
        <taxon>Bacillati</taxon>
        <taxon>Actinomycetota</taxon>
        <taxon>Actinomycetes</taxon>
        <taxon>Bifidobacteriales</taxon>
        <taxon>Bifidobacteriaceae</taxon>
        <taxon>Bifidobacterium</taxon>
    </lineage>
</organism>
<accession>A0A5N6S049</accession>
<sequence>MDLRRQRYRMARKPAPMMHRESGFHFHSYSTFSRGVSGKSERESYVASTIAIPYNGIAFSGVCQGRLQAAGGIPRHLFCSQGFHMSELSIMCVESGEWGKLSEYYLITLVLHDQEVRNI</sequence>
<gene>
    <name evidence="1" type="ORF">DDE84_07805</name>
</gene>
<evidence type="ECO:0000313" key="2">
    <source>
        <dbReference type="Proteomes" id="UP000325415"/>
    </source>
</evidence>
<evidence type="ECO:0000313" key="1">
    <source>
        <dbReference type="EMBL" id="KAE8127802.1"/>
    </source>
</evidence>
<dbReference type="AlphaFoldDB" id="A0A5N6S049"/>
<keyword evidence="2" id="KW-1185">Reference proteome</keyword>
<dbReference type="EMBL" id="QDAG01000007">
    <property type="protein sequence ID" value="KAE8127802.1"/>
    <property type="molecule type" value="Genomic_DNA"/>
</dbReference>
<reference evidence="1 2" key="1">
    <citation type="submission" date="2018-04" db="EMBL/GenBank/DDBJ databases">
        <authorList>
            <person name="Eckel V.P."/>
            <person name="Vogel R.F."/>
        </authorList>
    </citation>
    <scope>NUCLEOTIDE SEQUENCE [LARGE SCALE GENOMIC DNA]</scope>
    <source>
        <strain evidence="2">TMW 2.1764</strain>
    </source>
</reference>
<proteinExistence type="predicted"/>
<protein>
    <submittedName>
        <fullName evidence="1">Uncharacterized protein</fullName>
    </submittedName>
</protein>
<name>A0A5N6S049_9BIFI</name>
<comment type="caution">
    <text evidence="1">The sequence shown here is derived from an EMBL/GenBank/DDBJ whole genome shotgun (WGS) entry which is preliminary data.</text>
</comment>
<dbReference type="Proteomes" id="UP000325415">
    <property type="component" value="Unassembled WGS sequence"/>
</dbReference>